<feature type="domain" description="MADS-box" evidence="8">
    <location>
        <begin position="1"/>
        <end position="54"/>
    </location>
</feature>
<comment type="caution">
    <text evidence="9">The sequence shown here is derived from an EMBL/GenBank/DDBJ whole genome shotgun (WGS) entry which is preliminary data.</text>
</comment>
<evidence type="ECO:0000313" key="10">
    <source>
        <dbReference type="Proteomes" id="UP000712600"/>
    </source>
</evidence>
<feature type="region of interest" description="Disordered" evidence="7">
    <location>
        <begin position="237"/>
        <end position="261"/>
    </location>
</feature>
<sequence length="261" mass="29128">MKEVEDYENRMTTFSKRKTGIFKKMSELVALCGVEAAFVAFSETGKSHTFAHPSMEDAVGRLKSPLIDESPRKDDTNTDSLLGAYKRQKSEELKKLYADFAEELEMEEEKEKKLKKSKSDKRFDKKWWNAEGLSVEERKQMHQSFVELNVSLCDFYGINNEYGTRASVLARDPLLAFAAVTNLLKNAKVDAIAGAQSLQECSNESLSVEELKRRHQAFIELHNSLCGKALQRSGKDGDDSSSCPAGHGHCGGGQAEACEQT</sequence>
<comment type="subcellular location">
    <subcellularLocation>
        <location evidence="1">Nucleus</location>
    </subcellularLocation>
</comment>
<evidence type="ECO:0000256" key="7">
    <source>
        <dbReference type="SAM" id="MobiDB-lite"/>
    </source>
</evidence>
<dbReference type="GO" id="GO:0046983">
    <property type="term" value="F:protein dimerization activity"/>
    <property type="evidence" value="ECO:0007669"/>
    <property type="project" value="InterPro"/>
</dbReference>
<organism evidence="9 10">
    <name type="scientific">Brassica cretica</name>
    <name type="common">Mustard</name>
    <dbReference type="NCBI Taxonomy" id="69181"/>
    <lineage>
        <taxon>Eukaryota</taxon>
        <taxon>Viridiplantae</taxon>
        <taxon>Streptophyta</taxon>
        <taxon>Embryophyta</taxon>
        <taxon>Tracheophyta</taxon>
        <taxon>Spermatophyta</taxon>
        <taxon>Magnoliopsida</taxon>
        <taxon>eudicotyledons</taxon>
        <taxon>Gunneridae</taxon>
        <taxon>Pentapetalae</taxon>
        <taxon>rosids</taxon>
        <taxon>malvids</taxon>
        <taxon>Brassicales</taxon>
        <taxon>Brassicaceae</taxon>
        <taxon>Brassiceae</taxon>
        <taxon>Brassica</taxon>
    </lineage>
</organism>
<dbReference type="PRINTS" id="PR00404">
    <property type="entry name" value="MADSDOMAIN"/>
</dbReference>
<keyword evidence="2" id="KW-0805">Transcription regulation</keyword>
<dbReference type="GO" id="GO:0005634">
    <property type="term" value="C:nucleus"/>
    <property type="evidence" value="ECO:0007669"/>
    <property type="project" value="UniProtKB-SubCell"/>
</dbReference>
<keyword evidence="3" id="KW-0238">DNA-binding</keyword>
<keyword evidence="6" id="KW-0175">Coiled coil</keyword>
<evidence type="ECO:0000256" key="3">
    <source>
        <dbReference type="ARBA" id="ARBA00023125"/>
    </source>
</evidence>
<dbReference type="InterPro" id="IPR002100">
    <property type="entry name" value="TF_MADSbox"/>
</dbReference>
<gene>
    <name evidence="9" type="ORF">F2Q69_00039221</name>
</gene>
<dbReference type="EMBL" id="QGKX02000004">
    <property type="protein sequence ID" value="KAF3599958.1"/>
    <property type="molecule type" value="Genomic_DNA"/>
</dbReference>
<dbReference type="Pfam" id="PF00319">
    <property type="entry name" value="SRF-TF"/>
    <property type="match status" value="1"/>
</dbReference>
<dbReference type="PANTHER" id="PTHR11945:SF821">
    <property type="entry name" value="AGAMOUS-LIKE 57"/>
    <property type="match status" value="1"/>
</dbReference>
<dbReference type="PANTHER" id="PTHR11945">
    <property type="entry name" value="MADS BOX PROTEIN"/>
    <property type="match status" value="1"/>
</dbReference>
<dbReference type="InterPro" id="IPR036879">
    <property type="entry name" value="TF_MADSbox_sf"/>
</dbReference>
<name>A0A8S9SF64_BRACR</name>
<protein>
    <recommendedName>
        <fullName evidence="8">MADS-box domain-containing protein</fullName>
    </recommendedName>
</protein>
<dbReference type="Gene3D" id="3.40.1810.10">
    <property type="entry name" value="Transcription factor, MADS-box"/>
    <property type="match status" value="1"/>
</dbReference>
<dbReference type="AlphaFoldDB" id="A0A8S9SF64"/>
<feature type="coiled-coil region" evidence="6">
    <location>
        <begin position="90"/>
        <end position="121"/>
    </location>
</feature>
<dbReference type="GO" id="GO:0000978">
    <property type="term" value="F:RNA polymerase II cis-regulatory region sequence-specific DNA binding"/>
    <property type="evidence" value="ECO:0007669"/>
    <property type="project" value="TreeGrafter"/>
</dbReference>
<evidence type="ECO:0000259" key="8">
    <source>
        <dbReference type="PROSITE" id="PS50066"/>
    </source>
</evidence>
<dbReference type="SUPFAM" id="SSF55455">
    <property type="entry name" value="SRF-like"/>
    <property type="match status" value="1"/>
</dbReference>
<keyword evidence="5" id="KW-0539">Nucleus</keyword>
<dbReference type="CDD" id="cd00120">
    <property type="entry name" value="MADS"/>
    <property type="match status" value="1"/>
</dbReference>
<evidence type="ECO:0000256" key="4">
    <source>
        <dbReference type="ARBA" id="ARBA00023163"/>
    </source>
</evidence>
<dbReference type="GO" id="GO:0000981">
    <property type="term" value="F:DNA-binding transcription factor activity, RNA polymerase II-specific"/>
    <property type="evidence" value="ECO:0007669"/>
    <property type="project" value="TreeGrafter"/>
</dbReference>
<dbReference type="Proteomes" id="UP000712600">
    <property type="component" value="Unassembled WGS sequence"/>
</dbReference>
<evidence type="ECO:0000256" key="1">
    <source>
        <dbReference type="ARBA" id="ARBA00004123"/>
    </source>
</evidence>
<accession>A0A8S9SF64</accession>
<proteinExistence type="predicted"/>
<evidence type="ECO:0000313" key="9">
    <source>
        <dbReference type="EMBL" id="KAF3599958.1"/>
    </source>
</evidence>
<evidence type="ECO:0000256" key="2">
    <source>
        <dbReference type="ARBA" id="ARBA00023015"/>
    </source>
</evidence>
<evidence type="ECO:0000256" key="6">
    <source>
        <dbReference type="SAM" id="Coils"/>
    </source>
</evidence>
<evidence type="ECO:0000256" key="5">
    <source>
        <dbReference type="ARBA" id="ARBA00023242"/>
    </source>
</evidence>
<reference evidence="9" key="1">
    <citation type="submission" date="2019-12" db="EMBL/GenBank/DDBJ databases">
        <title>Genome sequencing and annotation of Brassica cretica.</title>
        <authorList>
            <person name="Studholme D.J."/>
            <person name="Sarris P."/>
        </authorList>
    </citation>
    <scope>NUCLEOTIDE SEQUENCE</scope>
    <source>
        <strain evidence="9">PFS-109/04</strain>
        <tissue evidence="9">Leaf</tissue>
    </source>
</reference>
<dbReference type="PROSITE" id="PS50066">
    <property type="entry name" value="MADS_BOX_2"/>
    <property type="match status" value="1"/>
</dbReference>
<dbReference type="SMART" id="SM00432">
    <property type="entry name" value="MADS"/>
    <property type="match status" value="1"/>
</dbReference>
<keyword evidence="4" id="KW-0804">Transcription</keyword>